<protein>
    <submittedName>
        <fullName evidence="2">Uncharacterized protein</fullName>
    </submittedName>
</protein>
<gene>
    <name evidence="2" type="ORF">PXEA_LOCUS3925</name>
</gene>
<accession>A0A3S4ZS04</accession>
<evidence type="ECO:0000313" key="3">
    <source>
        <dbReference type="Proteomes" id="UP000784294"/>
    </source>
</evidence>
<dbReference type="AlphaFoldDB" id="A0A3S4ZS04"/>
<organism evidence="2 3">
    <name type="scientific">Protopolystoma xenopodis</name>
    <dbReference type="NCBI Taxonomy" id="117903"/>
    <lineage>
        <taxon>Eukaryota</taxon>
        <taxon>Metazoa</taxon>
        <taxon>Spiralia</taxon>
        <taxon>Lophotrochozoa</taxon>
        <taxon>Platyhelminthes</taxon>
        <taxon>Monogenea</taxon>
        <taxon>Polyopisthocotylea</taxon>
        <taxon>Polystomatidea</taxon>
        <taxon>Polystomatidae</taxon>
        <taxon>Protopolystoma</taxon>
    </lineage>
</organism>
<evidence type="ECO:0000313" key="2">
    <source>
        <dbReference type="EMBL" id="VEL10485.1"/>
    </source>
</evidence>
<dbReference type="EMBL" id="CAAALY010009151">
    <property type="protein sequence ID" value="VEL10485.1"/>
    <property type="molecule type" value="Genomic_DNA"/>
</dbReference>
<proteinExistence type="predicted"/>
<dbReference type="Proteomes" id="UP000784294">
    <property type="component" value="Unassembled WGS sequence"/>
</dbReference>
<name>A0A3S4ZS04_9PLAT</name>
<reference evidence="2" key="1">
    <citation type="submission" date="2018-11" db="EMBL/GenBank/DDBJ databases">
        <authorList>
            <consortium name="Pathogen Informatics"/>
        </authorList>
    </citation>
    <scope>NUCLEOTIDE SEQUENCE</scope>
</reference>
<keyword evidence="1" id="KW-0175">Coiled coil</keyword>
<keyword evidence="3" id="KW-1185">Reference proteome</keyword>
<evidence type="ECO:0000256" key="1">
    <source>
        <dbReference type="SAM" id="Coils"/>
    </source>
</evidence>
<sequence length="136" mass="15955">MLRLTEAEMDRARLRKQLEKERSERDELESLFEVVRDECEQASNRARDAEIRLAKAEKLLTDLRDQTDELAECKAQLVVAKEDNNRYAFDLPSTLEVALSFFIYFNLPNPLFTSKYYVFNLGLAVFRIFKAALLRQ</sequence>
<feature type="coiled-coil region" evidence="1">
    <location>
        <begin position="2"/>
        <end position="83"/>
    </location>
</feature>
<comment type="caution">
    <text evidence="2">The sequence shown here is derived from an EMBL/GenBank/DDBJ whole genome shotgun (WGS) entry which is preliminary data.</text>
</comment>